<feature type="transmembrane region" description="Helical" evidence="5">
    <location>
        <begin position="162"/>
        <end position="181"/>
    </location>
</feature>
<feature type="transmembrane region" description="Helical" evidence="5">
    <location>
        <begin position="345"/>
        <end position="371"/>
    </location>
</feature>
<feature type="transmembrane region" description="Helical" evidence="5">
    <location>
        <begin position="20"/>
        <end position="49"/>
    </location>
</feature>
<dbReference type="PANTHER" id="PTHR37422:SF13">
    <property type="entry name" value="LIPOPOLYSACCHARIDE BIOSYNTHESIS PROTEIN PA4999-RELATED"/>
    <property type="match status" value="1"/>
</dbReference>
<dbReference type="AlphaFoldDB" id="A0A1Z4JBF1"/>
<feature type="transmembrane region" description="Helical" evidence="5">
    <location>
        <begin position="392"/>
        <end position="413"/>
    </location>
</feature>
<dbReference type="InterPro" id="IPR051533">
    <property type="entry name" value="WaaL-like"/>
</dbReference>
<keyword evidence="8" id="KW-1185">Reference proteome</keyword>
<dbReference type="EMBL" id="AP018203">
    <property type="protein sequence ID" value="BAY54076.1"/>
    <property type="molecule type" value="Genomic_DNA"/>
</dbReference>
<evidence type="ECO:0000313" key="7">
    <source>
        <dbReference type="EMBL" id="BAY54076.1"/>
    </source>
</evidence>
<gene>
    <name evidence="7" type="ORF">NIES2135_08900</name>
</gene>
<accession>A0A1Z4JBF1</accession>
<feature type="transmembrane region" description="Helical" evidence="5">
    <location>
        <begin position="241"/>
        <end position="261"/>
    </location>
</feature>
<proteinExistence type="predicted"/>
<dbReference type="GO" id="GO:0016020">
    <property type="term" value="C:membrane"/>
    <property type="evidence" value="ECO:0007669"/>
    <property type="project" value="UniProtKB-SubCell"/>
</dbReference>
<keyword evidence="2 5" id="KW-0812">Transmembrane</keyword>
<sequence length="444" mass="48955">MQWSTIAAVSFGFYMHGLTFYFLIASLAGVHTAILTAAYQALTIGIPFLFNLIDPDARKRILRFGVIEFLYLIFAVLFIYDFFTTRTPEIFPENLLIYASLYWFALAVAKSFSFEQLKIACYTSNRVAVATALLLMAQVSTGTASWADHGRRLVAGTAGNPINVGHTGAYAFLTCLILWLKAKPSSKAIWLGLSVPGLMVTVFSGTRSATLAILLGVAVVALYVTRIITQSGRSIARVTTTVTFVCGVLLSGMLLLGPLMAAPRQSTGMITEPPPLTTAIENGSQRIDALFQVISGGNTEDRSIRGREKMFQFAFEGFLAHPLIGQGLYAQYATHNAFLQVALEFGILGVATFIAPFFYIVHHIVQAIFLTAKRVRQASEQINPERFIRSDFSVVTCFMLVVFVQAVCLYSFHGDPYRNYLPICSTGLLLAYLRSQREAFRKSI</sequence>
<dbReference type="Proteomes" id="UP000217895">
    <property type="component" value="Chromosome"/>
</dbReference>
<keyword evidence="4 5" id="KW-0472">Membrane</keyword>
<evidence type="ECO:0000256" key="3">
    <source>
        <dbReference type="ARBA" id="ARBA00022989"/>
    </source>
</evidence>
<protein>
    <recommendedName>
        <fullName evidence="6">O-antigen ligase-related domain-containing protein</fullName>
    </recommendedName>
</protein>
<evidence type="ECO:0000256" key="5">
    <source>
        <dbReference type="SAM" id="Phobius"/>
    </source>
</evidence>
<evidence type="ECO:0000256" key="2">
    <source>
        <dbReference type="ARBA" id="ARBA00022692"/>
    </source>
</evidence>
<organism evidence="7 8">
    <name type="scientific">Leptolyngbya boryana NIES-2135</name>
    <dbReference type="NCBI Taxonomy" id="1973484"/>
    <lineage>
        <taxon>Bacteria</taxon>
        <taxon>Bacillati</taxon>
        <taxon>Cyanobacteriota</taxon>
        <taxon>Cyanophyceae</taxon>
        <taxon>Leptolyngbyales</taxon>
        <taxon>Leptolyngbyaceae</taxon>
        <taxon>Leptolyngbya group</taxon>
        <taxon>Leptolyngbya</taxon>
    </lineage>
</organism>
<keyword evidence="3 5" id="KW-1133">Transmembrane helix</keyword>
<feature type="transmembrane region" description="Helical" evidence="5">
    <location>
        <begin position="188"/>
        <end position="205"/>
    </location>
</feature>
<feature type="domain" description="O-antigen ligase-related" evidence="6">
    <location>
        <begin position="195"/>
        <end position="354"/>
    </location>
</feature>
<dbReference type="InterPro" id="IPR007016">
    <property type="entry name" value="O-antigen_ligase-rel_domated"/>
</dbReference>
<feature type="transmembrane region" description="Helical" evidence="5">
    <location>
        <begin position="211"/>
        <end position="229"/>
    </location>
</feature>
<name>A0A1Z4JBF1_LEPBY</name>
<comment type="subcellular location">
    <subcellularLocation>
        <location evidence="1">Membrane</location>
        <topology evidence="1">Multi-pass membrane protein</topology>
    </subcellularLocation>
</comment>
<evidence type="ECO:0000256" key="4">
    <source>
        <dbReference type="ARBA" id="ARBA00023136"/>
    </source>
</evidence>
<dbReference type="Pfam" id="PF04932">
    <property type="entry name" value="Wzy_C"/>
    <property type="match status" value="1"/>
</dbReference>
<reference evidence="7 8" key="1">
    <citation type="submission" date="2017-06" db="EMBL/GenBank/DDBJ databases">
        <title>Genome sequencing of cyanobaciteial culture collection at National Institute for Environmental Studies (NIES).</title>
        <authorList>
            <person name="Hirose Y."/>
            <person name="Shimura Y."/>
            <person name="Fujisawa T."/>
            <person name="Nakamura Y."/>
            <person name="Kawachi M."/>
        </authorList>
    </citation>
    <scope>NUCLEOTIDE SEQUENCE [LARGE SCALE GENOMIC DNA]</scope>
    <source>
        <strain evidence="7 8">NIES-2135</strain>
    </source>
</reference>
<evidence type="ECO:0000256" key="1">
    <source>
        <dbReference type="ARBA" id="ARBA00004141"/>
    </source>
</evidence>
<evidence type="ECO:0000259" key="6">
    <source>
        <dbReference type="Pfam" id="PF04932"/>
    </source>
</evidence>
<feature type="transmembrane region" description="Helical" evidence="5">
    <location>
        <begin position="127"/>
        <end position="147"/>
    </location>
</feature>
<feature type="transmembrane region" description="Helical" evidence="5">
    <location>
        <begin position="95"/>
        <end position="115"/>
    </location>
</feature>
<dbReference type="PANTHER" id="PTHR37422">
    <property type="entry name" value="TEICHURONIC ACID BIOSYNTHESIS PROTEIN TUAE"/>
    <property type="match status" value="1"/>
</dbReference>
<feature type="transmembrane region" description="Helical" evidence="5">
    <location>
        <begin position="61"/>
        <end position="83"/>
    </location>
</feature>
<evidence type="ECO:0000313" key="8">
    <source>
        <dbReference type="Proteomes" id="UP000217895"/>
    </source>
</evidence>